<gene>
    <name evidence="1" type="ORF">KUF71_006708</name>
</gene>
<dbReference type="GO" id="GO:0032259">
    <property type="term" value="P:methylation"/>
    <property type="evidence" value="ECO:0007669"/>
    <property type="project" value="UniProtKB-KW"/>
</dbReference>
<keyword evidence="1" id="KW-0489">Methyltransferase</keyword>
<keyword evidence="2" id="KW-1185">Reference proteome</keyword>
<reference evidence="1" key="1">
    <citation type="submission" date="2021-07" db="EMBL/GenBank/DDBJ databases">
        <authorList>
            <person name="Catto M.A."/>
            <person name="Jacobson A."/>
            <person name="Kennedy G."/>
            <person name="Labadie P."/>
            <person name="Hunt B.G."/>
            <person name="Srinivasan R."/>
        </authorList>
    </citation>
    <scope>NUCLEOTIDE SEQUENCE</scope>
    <source>
        <strain evidence="1">PL_HMW_Pooled</strain>
        <tissue evidence="1">Head</tissue>
    </source>
</reference>
<accession>A0AAE1LFS6</accession>
<organism evidence="1 2">
    <name type="scientific">Frankliniella fusca</name>
    <dbReference type="NCBI Taxonomy" id="407009"/>
    <lineage>
        <taxon>Eukaryota</taxon>
        <taxon>Metazoa</taxon>
        <taxon>Ecdysozoa</taxon>
        <taxon>Arthropoda</taxon>
        <taxon>Hexapoda</taxon>
        <taxon>Insecta</taxon>
        <taxon>Pterygota</taxon>
        <taxon>Neoptera</taxon>
        <taxon>Paraneoptera</taxon>
        <taxon>Thysanoptera</taxon>
        <taxon>Terebrantia</taxon>
        <taxon>Thripoidea</taxon>
        <taxon>Thripidae</taxon>
        <taxon>Frankliniella</taxon>
    </lineage>
</organism>
<dbReference type="EMBL" id="JAHWGI010000685">
    <property type="protein sequence ID" value="KAK3917089.1"/>
    <property type="molecule type" value="Genomic_DNA"/>
</dbReference>
<dbReference type="AlphaFoldDB" id="A0AAE1LFS6"/>
<comment type="caution">
    <text evidence="1">The sequence shown here is derived from an EMBL/GenBank/DDBJ whole genome shotgun (WGS) entry which is preliminary data.</text>
</comment>
<dbReference type="PANTHER" id="PTHR10773">
    <property type="entry name" value="DNA-DIRECTED RNA POLYMERASES I, II, AND III SUBUNIT RPABC2"/>
    <property type="match status" value="1"/>
</dbReference>
<proteinExistence type="predicted"/>
<sequence>MLTGSVNLELTFFHPGTYQQKLKHCTPEEKPIIQEELDAHQSRAQDAYAAKKLDKQESKEDPTKQVICFDLEQVLPCPLLPSGETFYKRQLSVYNLTVYNCSTQTGTNYMWSEIEAGRGANEISSCIVRYIKEEVPPSVTHLTMYSDSCSGQNKNSHMCASLISAVNDHPSLETIDHKFLVPGHTFMECDQIHAQIEKKKKKVTSEIHHPDSWFNFVRTVPYMKTHLLVREMKQEHFFDYASLLQQKKNGPLVMRDKNSNGEPFLFSPVQWFRFQKETPTTVLYKVDLGKDSAFKELNFRRRGKLGKQVLQPKQCYEQKLPISVLKKNDLLSLLPQINPIYHQFYQNLPASSKSKDIDPDIVPASLDIAEELRASVDD</sequence>
<dbReference type="GO" id="GO:0008168">
    <property type="term" value="F:methyltransferase activity"/>
    <property type="evidence" value="ECO:0007669"/>
    <property type="project" value="UniProtKB-KW"/>
</dbReference>
<reference evidence="1" key="2">
    <citation type="journal article" date="2023" name="BMC Genomics">
        <title>Pest status, molecular evolution, and epigenetic factors derived from the genome assembly of Frankliniella fusca, a thysanopteran phytovirus vector.</title>
        <authorList>
            <person name="Catto M.A."/>
            <person name="Labadie P.E."/>
            <person name="Jacobson A.L."/>
            <person name="Kennedy G.G."/>
            <person name="Srinivasan R."/>
            <person name="Hunt B.G."/>
        </authorList>
    </citation>
    <scope>NUCLEOTIDE SEQUENCE</scope>
    <source>
        <strain evidence="1">PL_HMW_Pooled</strain>
    </source>
</reference>
<protein>
    <submittedName>
        <fullName evidence="1">5-methyltetrahydropteroyltriglutamate--homocysteine methyltransferase 2</fullName>
    </submittedName>
</protein>
<name>A0AAE1LFS6_9NEOP</name>
<evidence type="ECO:0000313" key="2">
    <source>
        <dbReference type="Proteomes" id="UP001219518"/>
    </source>
</evidence>
<evidence type="ECO:0000313" key="1">
    <source>
        <dbReference type="EMBL" id="KAK3917089.1"/>
    </source>
</evidence>
<dbReference type="PANTHER" id="PTHR10773:SF19">
    <property type="match status" value="1"/>
</dbReference>
<dbReference type="Proteomes" id="UP001219518">
    <property type="component" value="Unassembled WGS sequence"/>
</dbReference>
<keyword evidence="1" id="KW-0808">Transferase</keyword>